<evidence type="ECO:0000313" key="1">
    <source>
        <dbReference type="EMBL" id="MFA0570612.1"/>
    </source>
</evidence>
<organism evidence="1 2">
    <name type="scientific">Vibrio gallaecicus</name>
    <dbReference type="NCBI Taxonomy" id="552386"/>
    <lineage>
        <taxon>Bacteria</taxon>
        <taxon>Pseudomonadati</taxon>
        <taxon>Pseudomonadota</taxon>
        <taxon>Gammaproteobacteria</taxon>
        <taxon>Vibrionales</taxon>
        <taxon>Vibrionaceae</taxon>
        <taxon>Vibrio</taxon>
    </lineage>
</organism>
<reference evidence="1 2" key="1">
    <citation type="journal article" date="2024" name="ISME J.">
        <title>Tailless and filamentous prophages are predominant in marine Vibrio.</title>
        <authorList>
            <person name="Steensen K."/>
            <person name="Seneca J."/>
            <person name="Bartlau N."/>
            <person name="Yu X.A."/>
            <person name="Hussain F.A."/>
            <person name="Polz M.F."/>
        </authorList>
    </citation>
    <scope>NUCLEOTIDE SEQUENCE [LARGE SCALE GENOMIC DNA]</scope>
    <source>
        <strain evidence="1 2">10N.222.51.A1</strain>
    </source>
</reference>
<dbReference type="RefSeq" id="WP_372268202.1">
    <property type="nucleotide sequence ID" value="NZ_JBFRUW010000099.1"/>
</dbReference>
<dbReference type="Proteomes" id="UP001570417">
    <property type="component" value="Unassembled WGS sequence"/>
</dbReference>
<comment type="caution">
    <text evidence="1">The sequence shown here is derived from an EMBL/GenBank/DDBJ whole genome shotgun (WGS) entry which is preliminary data.</text>
</comment>
<name>A0ABV4NHE6_9VIBR</name>
<sequence>MTKLSKTLEQSGIDNIQALAEDYDSELENFIEHNQALFAHACTNKPQNSQRQTLLGLLTKAHIDASYGVESNKDTSHAMQKVFENTVGNENSKKFQNSHIKYLVFITHLWLFVQGRMGMDFSLANDHATATSKLILSIQSGDIEVQRTGFMASFYDGFSLYSASQPQSRWSKLLNMFKR</sequence>
<proteinExistence type="predicted"/>
<gene>
    <name evidence="1" type="ORF">AB4566_20355</name>
</gene>
<evidence type="ECO:0000313" key="2">
    <source>
        <dbReference type="Proteomes" id="UP001570417"/>
    </source>
</evidence>
<dbReference type="EMBL" id="JBFRUW010000099">
    <property type="protein sequence ID" value="MFA0570612.1"/>
    <property type="molecule type" value="Genomic_DNA"/>
</dbReference>
<accession>A0ABV4NHE6</accession>
<protein>
    <submittedName>
        <fullName evidence="1">Uncharacterized protein</fullName>
    </submittedName>
</protein>
<keyword evidence="2" id="KW-1185">Reference proteome</keyword>